<dbReference type="Proteomes" id="UP000676885">
    <property type="component" value="Chromosome"/>
</dbReference>
<accession>A0A975R087</accession>
<comment type="similarity">
    <text evidence="1">Belongs to the AHA1 family.</text>
</comment>
<dbReference type="CDD" id="cd07826">
    <property type="entry name" value="SRPBCC_CalC_Aha1-like_9"/>
    <property type="match status" value="1"/>
</dbReference>
<dbReference type="SUPFAM" id="SSF55961">
    <property type="entry name" value="Bet v1-like"/>
    <property type="match status" value="1"/>
</dbReference>
<dbReference type="AlphaFoldDB" id="A0A975R087"/>
<evidence type="ECO:0000256" key="1">
    <source>
        <dbReference type="ARBA" id="ARBA00006817"/>
    </source>
</evidence>
<dbReference type="KEGG" id="ajg:KKR91_03385"/>
<sequence length="160" mass="18198">MNNPLTVTMPEGEPYVQYEREFDFPVHGVFRAHVDPELYGQWIGPRDLSTRIDVFDARPGGAYRFVQSRDDDEYAFRGVFHTVREDDFMLQTFEYEGYPDSVTLEYATFTELPGGRSKLTGRSVFPSLEARDGMAATGMETGMTEGYDQLDELLARLPSA</sequence>
<evidence type="ECO:0000313" key="3">
    <source>
        <dbReference type="EMBL" id="QWC10685.1"/>
    </source>
</evidence>
<keyword evidence="4" id="KW-1185">Reference proteome</keyword>
<dbReference type="InterPro" id="IPR023393">
    <property type="entry name" value="START-like_dom_sf"/>
</dbReference>
<protein>
    <submittedName>
        <fullName evidence="3">SRPBCC family protein</fullName>
    </submittedName>
</protein>
<proteinExistence type="inferred from homology"/>
<dbReference type="Gene3D" id="3.30.530.20">
    <property type="match status" value="1"/>
</dbReference>
<dbReference type="InterPro" id="IPR013538">
    <property type="entry name" value="ASHA1/2-like_C"/>
</dbReference>
<name>A0A975R087_9MICC</name>
<dbReference type="Pfam" id="PF08327">
    <property type="entry name" value="AHSA1"/>
    <property type="match status" value="1"/>
</dbReference>
<dbReference type="EMBL" id="CP076022">
    <property type="protein sequence ID" value="QWC10685.1"/>
    <property type="molecule type" value="Genomic_DNA"/>
</dbReference>
<evidence type="ECO:0000259" key="2">
    <source>
        <dbReference type="Pfam" id="PF08327"/>
    </source>
</evidence>
<evidence type="ECO:0000313" key="4">
    <source>
        <dbReference type="Proteomes" id="UP000676885"/>
    </source>
</evidence>
<feature type="domain" description="Activator of Hsp90 ATPase homologue 1/2-like C-terminal" evidence="2">
    <location>
        <begin position="24"/>
        <end position="154"/>
    </location>
</feature>
<dbReference type="RefSeq" id="WP_210229873.1">
    <property type="nucleotide sequence ID" value="NZ_CP076022.1"/>
</dbReference>
<reference evidence="3 4" key="1">
    <citation type="submission" date="2021-05" db="EMBL/GenBank/DDBJ databases">
        <title>Novel species in genus Arthrobacter.</title>
        <authorList>
            <person name="Zhang G."/>
        </authorList>
    </citation>
    <scope>NUCLEOTIDE SEQUENCE [LARGE SCALE GENOMIC DNA]</scope>
    <source>
        <strain evidence="4">zg-ZUI227</strain>
    </source>
</reference>
<gene>
    <name evidence="3" type="ORF">KKR91_03385</name>
</gene>
<organism evidence="3 4">
    <name type="scientific">Arthrobacter jiangjiafuii</name>
    <dbReference type="NCBI Taxonomy" id="2817475"/>
    <lineage>
        <taxon>Bacteria</taxon>
        <taxon>Bacillati</taxon>
        <taxon>Actinomycetota</taxon>
        <taxon>Actinomycetes</taxon>
        <taxon>Micrococcales</taxon>
        <taxon>Micrococcaceae</taxon>
        <taxon>Arthrobacter</taxon>
    </lineage>
</organism>